<dbReference type="AlphaFoldDB" id="A0A5A5TBG9"/>
<feature type="transmembrane region" description="Helical" evidence="1">
    <location>
        <begin position="38"/>
        <end position="60"/>
    </location>
</feature>
<keyword evidence="1" id="KW-1133">Transmembrane helix</keyword>
<comment type="caution">
    <text evidence="2">The sequence shown here is derived from an EMBL/GenBank/DDBJ whole genome shotgun (WGS) entry which is preliminary data.</text>
</comment>
<dbReference type="EMBL" id="BIXY01000029">
    <property type="protein sequence ID" value="GCF08707.1"/>
    <property type="molecule type" value="Genomic_DNA"/>
</dbReference>
<keyword evidence="1" id="KW-0472">Membrane</keyword>
<dbReference type="InterPro" id="IPR005325">
    <property type="entry name" value="DUF308_memb"/>
</dbReference>
<dbReference type="PANTHER" id="PTHR34989">
    <property type="entry name" value="PROTEIN HDED"/>
    <property type="match status" value="1"/>
</dbReference>
<sequence>MNPSVNTVQRSWGALLVRGVLAIIFGIIVLAIPGIALLALIIVFGAYALIDGVMAVVAAIQERDVLPRWKWLLVEGVVSIILGIVAFVWPGETALILLYIVAAWAIITGVIEVGAAFTTRNWMIGVAGLLSIIFGILLYARPGAGLLSLLWLLGVYAIVFGILFIVHAFQMRSRSNLMSENNRMGGFNA</sequence>
<feature type="transmembrane region" description="Helical" evidence="1">
    <location>
        <begin position="122"/>
        <end position="140"/>
    </location>
</feature>
<dbReference type="OrthoDB" id="193343at2"/>
<dbReference type="PANTHER" id="PTHR34989:SF1">
    <property type="entry name" value="PROTEIN HDED"/>
    <property type="match status" value="1"/>
</dbReference>
<dbReference type="InterPro" id="IPR052712">
    <property type="entry name" value="Acid_resist_chaperone_HdeD"/>
</dbReference>
<feature type="transmembrane region" description="Helical" evidence="1">
    <location>
        <begin position="96"/>
        <end position="115"/>
    </location>
</feature>
<feature type="transmembrane region" description="Helical" evidence="1">
    <location>
        <begin position="146"/>
        <end position="169"/>
    </location>
</feature>
<feature type="transmembrane region" description="Helical" evidence="1">
    <location>
        <begin position="12"/>
        <end position="32"/>
    </location>
</feature>
<evidence type="ECO:0000313" key="3">
    <source>
        <dbReference type="Proteomes" id="UP000322530"/>
    </source>
</evidence>
<name>A0A5A5TBG9_9CHLR</name>
<keyword evidence="3" id="KW-1185">Reference proteome</keyword>
<protein>
    <submittedName>
        <fullName evidence="2">Membrane protein</fullName>
    </submittedName>
</protein>
<dbReference type="Proteomes" id="UP000322530">
    <property type="component" value="Unassembled WGS sequence"/>
</dbReference>
<evidence type="ECO:0000256" key="1">
    <source>
        <dbReference type="SAM" id="Phobius"/>
    </source>
</evidence>
<dbReference type="GO" id="GO:0005886">
    <property type="term" value="C:plasma membrane"/>
    <property type="evidence" value="ECO:0007669"/>
    <property type="project" value="TreeGrafter"/>
</dbReference>
<reference evidence="2 3" key="1">
    <citation type="submission" date="2019-01" db="EMBL/GenBank/DDBJ databases">
        <title>Draft genome sequence of Dictyobacter sp. Uno17.</title>
        <authorList>
            <person name="Wang C.M."/>
            <person name="Zheng Y."/>
            <person name="Sakai Y."/>
            <person name="Abe K."/>
            <person name="Yokota A."/>
            <person name="Yabe S."/>
        </authorList>
    </citation>
    <scope>NUCLEOTIDE SEQUENCE [LARGE SCALE GENOMIC DNA]</scope>
    <source>
        <strain evidence="2 3">Uno17</strain>
    </source>
</reference>
<gene>
    <name evidence="2" type="ORF">KDI_22710</name>
</gene>
<dbReference type="RefSeq" id="WP_149401688.1">
    <property type="nucleotide sequence ID" value="NZ_BIXY01000029.1"/>
</dbReference>
<accession>A0A5A5TBG9</accession>
<organism evidence="2 3">
    <name type="scientific">Dictyobacter arantiisoli</name>
    <dbReference type="NCBI Taxonomy" id="2014874"/>
    <lineage>
        <taxon>Bacteria</taxon>
        <taxon>Bacillati</taxon>
        <taxon>Chloroflexota</taxon>
        <taxon>Ktedonobacteria</taxon>
        <taxon>Ktedonobacterales</taxon>
        <taxon>Dictyobacteraceae</taxon>
        <taxon>Dictyobacter</taxon>
    </lineage>
</organism>
<evidence type="ECO:0000313" key="2">
    <source>
        <dbReference type="EMBL" id="GCF08707.1"/>
    </source>
</evidence>
<proteinExistence type="predicted"/>
<dbReference type="Pfam" id="PF03729">
    <property type="entry name" value="DUF308"/>
    <property type="match status" value="2"/>
</dbReference>
<feature type="transmembrane region" description="Helical" evidence="1">
    <location>
        <begin position="72"/>
        <end position="90"/>
    </location>
</feature>
<keyword evidence="1" id="KW-0812">Transmembrane</keyword>